<dbReference type="Proteomes" id="UP000034050">
    <property type="component" value="Unassembled WGS sequence"/>
</dbReference>
<proteinExistence type="predicted"/>
<dbReference type="EMBL" id="LCFD01000002">
    <property type="protein sequence ID" value="KKS87573.1"/>
    <property type="molecule type" value="Genomic_DNA"/>
</dbReference>
<reference evidence="1 2" key="1">
    <citation type="journal article" date="2015" name="Nature">
        <title>rRNA introns, odd ribosomes, and small enigmatic genomes across a large radiation of phyla.</title>
        <authorList>
            <person name="Brown C.T."/>
            <person name="Hug L.A."/>
            <person name="Thomas B.C."/>
            <person name="Sharon I."/>
            <person name="Castelle C.J."/>
            <person name="Singh A."/>
            <person name="Wilkins M.J."/>
            <person name="Williams K.H."/>
            <person name="Banfield J.F."/>
        </authorList>
    </citation>
    <scope>NUCLEOTIDE SEQUENCE [LARGE SCALE GENOMIC DNA]</scope>
</reference>
<evidence type="ECO:0000313" key="2">
    <source>
        <dbReference type="Proteomes" id="UP000034050"/>
    </source>
</evidence>
<dbReference type="AlphaFoldDB" id="A0A0G1FKZ2"/>
<protein>
    <submittedName>
        <fullName evidence="1">Uncharacterized protein</fullName>
    </submittedName>
</protein>
<dbReference type="STRING" id="1618446.UV61_C0002G0294"/>
<accession>A0A0G1FKZ2</accession>
<name>A0A0G1FKZ2_9BACT</name>
<comment type="caution">
    <text evidence="1">The sequence shown here is derived from an EMBL/GenBank/DDBJ whole genome shotgun (WGS) entry which is preliminary data.</text>
</comment>
<sequence length="151" mass="17302">MTNWIEKLFRRQIEQHCIWESPIRVGVTRITYVVPGRLTDLAYIRVRSGEDLTANEFVHVSHGHFQPGQIVEVWVQERKGGKIPVCRVGFLPFLPSHPGTFAGLNQTEQEELRGILEQGDNVRDTFYSGAFFRKFMGVNALKITNKMIDEG</sequence>
<evidence type="ECO:0000313" key="1">
    <source>
        <dbReference type="EMBL" id="KKS87573.1"/>
    </source>
</evidence>
<gene>
    <name evidence="1" type="ORF">UV61_C0002G0294</name>
</gene>
<organism evidence="1 2">
    <name type="scientific">Candidatus Gottesmanbacteria bacterium GW2011_GWB1_43_11</name>
    <dbReference type="NCBI Taxonomy" id="1618446"/>
    <lineage>
        <taxon>Bacteria</taxon>
        <taxon>Candidatus Gottesmaniibacteriota</taxon>
    </lineage>
</organism>